<dbReference type="InterPro" id="IPR013216">
    <property type="entry name" value="Methyltransf_11"/>
</dbReference>
<keyword evidence="3" id="KW-1185">Reference proteome</keyword>
<dbReference type="AlphaFoldDB" id="A0A830E710"/>
<comment type="caution">
    <text evidence="2">The sequence shown here is derived from an EMBL/GenBank/DDBJ whole genome shotgun (WGS) entry which is preliminary data.</text>
</comment>
<proteinExistence type="predicted"/>
<dbReference type="GO" id="GO:0008757">
    <property type="term" value="F:S-adenosylmethionine-dependent methyltransferase activity"/>
    <property type="evidence" value="ECO:0007669"/>
    <property type="project" value="InterPro"/>
</dbReference>
<dbReference type="InterPro" id="IPR029063">
    <property type="entry name" value="SAM-dependent_MTases_sf"/>
</dbReference>
<protein>
    <recommendedName>
        <fullName evidence="1">Methyltransferase type 11 domain-containing protein</fullName>
    </recommendedName>
</protein>
<dbReference type="Proteomes" id="UP000653099">
    <property type="component" value="Unassembled WGS sequence"/>
</dbReference>
<dbReference type="Pfam" id="PF08241">
    <property type="entry name" value="Methyltransf_11"/>
    <property type="match status" value="1"/>
</dbReference>
<dbReference type="CDD" id="cd02440">
    <property type="entry name" value="AdoMet_MTases"/>
    <property type="match status" value="1"/>
</dbReference>
<accession>A0A830E710</accession>
<dbReference type="OrthoDB" id="1018at2157"/>
<name>A0A830E710_9EURY</name>
<evidence type="ECO:0000313" key="3">
    <source>
        <dbReference type="Proteomes" id="UP000653099"/>
    </source>
</evidence>
<dbReference type="SUPFAM" id="SSF53335">
    <property type="entry name" value="S-adenosyl-L-methionine-dependent methyltransferases"/>
    <property type="match status" value="1"/>
</dbReference>
<evidence type="ECO:0000313" key="2">
    <source>
        <dbReference type="EMBL" id="GGI98578.1"/>
    </source>
</evidence>
<evidence type="ECO:0000259" key="1">
    <source>
        <dbReference type="Pfam" id="PF08241"/>
    </source>
</evidence>
<reference evidence="2" key="2">
    <citation type="submission" date="2020-09" db="EMBL/GenBank/DDBJ databases">
        <authorList>
            <person name="Sun Q."/>
            <person name="Ohkuma M."/>
        </authorList>
    </citation>
    <scope>NUCLEOTIDE SEQUENCE</scope>
    <source>
        <strain evidence="2">JCM 14359</strain>
    </source>
</reference>
<dbReference type="RefSeq" id="WP_188785863.1">
    <property type="nucleotide sequence ID" value="NZ_BMOC01000002.1"/>
</dbReference>
<dbReference type="PANTHER" id="PTHR43591">
    <property type="entry name" value="METHYLTRANSFERASE"/>
    <property type="match status" value="1"/>
</dbReference>
<gene>
    <name evidence="2" type="ORF">GCM10008995_05570</name>
</gene>
<feature type="domain" description="Methyltransferase type 11" evidence="1">
    <location>
        <begin position="48"/>
        <end position="137"/>
    </location>
</feature>
<organism evidence="2 3">
    <name type="scientific">Halobellus salinus</name>
    <dbReference type="NCBI Taxonomy" id="931585"/>
    <lineage>
        <taxon>Archaea</taxon>
        <taxon>Methanobacteriati</taxon>
        <taxon>Methanobacteriota</taxon>
        <taxon>Stenosarchaea group</taxon>
        <taxon>Halobacteria</taxon>
        <taxon>Halobacteriales</taxon>
        <taxon>Haloferacaceae</taxon>
        <taxon>Halobellus</taxon>
    </lineage>
</organism>
<dbReference type="PANTHER" id="PTHR43591:SF24">
    <property type="entry name" value="2-METHOXY-6-POLYPRENYL-1,4-BENZOQUINOL METHYLASE, MITOCHONDRIAL"/>
    <property type="match status" value="1"/>
</dbReference>
<sequence length="198" mass="21209">MSSPRFGPGDIDFFDRFAEVYDLVMPSARIEPLCGGFAFARRRIDRVVDLAGGTGRASDGLADAGFDPVVVDRSAGMLRRARGAGHSTVRADAETLPLRDDTVDAVVIVDALHHFPDPESGLAEASRVLRPGGVVVIQEFDPETHRGRGLAAAEGLVGFDSTFWGPAALCDRLAATGFDPRIVREGFEYVVVGRVPRS</sequence>
<reference evidence="2" key="1">
    <citation type="journal article" date="2014" name="Int. J. Syst. Evol. Microbiol.">
        <title>Complete genome sequence of Corynebacterium casei LMG S-19264T (=DSM 44701T), isolated from a smear-ripened cheese.</title>
        <authorList>
            <consortium name="US DOE Joint Genome Institute (JGI-PGF)"/>
            <person name="Walter F."/>
            <person name="Albersmeier A."/>
            <person name="Kalinowski J."/>
            <person name="Ruckert C."/>
        </authorList>
    </citation>
    <scope>NUCLEOTIDE SEQUENCE</scope>
    <source>
        <strain evidence="2">JCM 14359</strain>
    </source>
</reference>
<dbReference type="EMBL" id="BMOC01000002">
    <property type="protein sequence ID" value="GGI98578.1"/>
    <property type="molecule type" value="Genomic_DNA"/>
</dbReference>
<dbReference type="Gene3D" id="3.40.50.150">
    <property type="entry name" value="Vaccinia Virus protein VP39"/>
    <property type="match status" value="1"/>
</dbReference>